<accession>A0A8G1QYG9</accession>
<dbReference type="EMBL" id="KZ825069">
    <property type="protein sequence ID" value="RAH55336.1"/>
    <property type="molecule type" value="Genomic_DNA"/>
</dbReference>
<dbReference type="Proteomes" id="UP000249526">
    <property type="component" value="Unassembled WGS sequence"/>
</dbReference>
<evidence type="ECO:0000313" key="1">
    <source>
        <dbReference type="EMBL" id="RAH55336.1"/>
    </source>
</evidence>
<name>A0A8G1QYG9_9EURO</name>
<keyword evidence="2" id="KW-1185">Reference proteome</keyword>
<evidence type="ECO:0000313" key="2">
    <source>
        <dbReference type="Proteomes" id="UP000249526"/>
    </source>
</evidence>
<dbReference type="AlphaFoldDB" id="A0A8G1QYG9"/>
<protein>
    <submittedName>
        <fullName evidence="1">Uncharacterized protein</fullName>
    </submittedName>
</protein>
<dbReference type="RefSeq" id="XP_025513258.1">
    <property type="nucleotide sequence ID" value="XM_025665713.1"/>
</dbReference>
<reference evidence="1 2" key="1">
    <citation type="submission" date="2018-02" db="EMBL/GenBank/DDBJ databases">
        <title>The genomes of Aspergillus section Nigri reveals drivers in fungal speciation.</title>
        <authorList>
            <consortium name="DOE Joint Genome Institute"/>
            <person name="Vesth T.C."/>
            <person name="Nybo J."/>
            <person name="Theobald S."/>
            <person name="Brandl J."/>
            <person name="Frisvad J.C."/>
            <person name="Nielsen K.F."/>
            <person name="Lyhne E.K."/>
            <person name="Kogle M.E."/>
            <person name="Kuo A."/>
            <person name="Riley R."/>
            <person name="Clum A."/>
            <person name="Nolan M."/>
            <person name="Lipzen A."/>
            <person name="Salamov A."/>
            <person name="Henrissat B."/>
            <person name="Wiebenga A."/>
            <person name="De vries R.P."/>
            <person name="Grigoriev I.V."/>
            <person name="Mortensen U.H."/>
            <person name="Andersen M.R."/>
            <person name="Baker S.E."/>
        </authorList>
    </citation>
    <scope>NUCLEOTIDE SEQUENCE [LARGE SCALE GENOMIC DNA]</scope>
    <source>
        <strain evidence="1 2">CBS 112811</strain>
    </source>
</reference>
<gene>
    <name evidence="1" type="ORF">BO85DRAFT_83159</name>
</gene>
<dbReference type="GeneID" id="37169115"/>
<organism evidence="1 2">
    <name type="scientific">Aspergillus piperis CBS 112811</name>
    <dbReference type="NCBI Taxonomy" id="1448313"/>
    <lineage>
        <taxon>Eukaryota</taxon>
        <taxon>Fungi</taxon>
        <taxon>Dikarya</taxon>
        <taxon>Ascomycota</taxon>
        <taxon>Pezizomycotina</taxon>
        <taxon>Eurotiomycetes</taxon>
        <taxon>Eurotiomycetidae</taxon>
        <taxon>Eurotiales</taxon>
        <taxon>Aspergillaceae</taxon>
        <taxon>Aspergillus</taxon>
        <taxon>Aspergillus subgen. Circumdati</taxon>
    </lineage>
</organism>
<proteinExistence type="predicted"/>
<sequence>MNINRPAGASGRSIATQSKALSVAFTLQARPVIRKPKPCTAGRGQEPDRTADLEALATELGRQVSKMSAVATSAAQLSTPPRVSSKYRFEGTQG</sequence>